<dbReference type="GO" id="GO:1990481">
    <property type="term" value="P:mRNA pseudouridine synthesis"/>
    <property type="evidence" value="ECO:0007669"/>
    <property type="project" value="TreeGrafter"/>
</dbReference>
<name>A0A0F7SJ69_PHARH</name>
<dbReference type="Pfam" id="PF01509">
    <property type="entry name" value="TruB_N"/>
    <property type="match status" value="1"/>
</dbReference>
<proteinExistence type="inferred from homology"/>
<evidence type="ECO:0000256" key="2">
    <source>
        <dbReference type="ARBA" id="ARBA00008999"/>
    </source>
</evidence>
<evidence type="ECO:0000256" key="4">
    <source>
        <dbReference type="ARBA" id="ARBA00022694"/>
    </source>
</evidence>
<dbReference type="PANTHER" id="PTHR13767">
    <property type="entry name" value="TRNA-PSEUDOURIDINE SYNTHASE"/>
    <property type="match status" value="1"/>
</dbReference>
<dbReference type="GO" id="GO:0006400">
    <property type="term" value="P:tRNA modification"/>
    <property type="evidence" value="ECO:0007669"/>
    <property type="project" value="TreeGrafter"/>
</dbReference>
<feature type="compositionally biased region" description="Polar residues" evidence="6">
    <location>
        <begin position="236"/>
        <end position="260"/>
    </location>
</feature>
<evidence type="ECO:0000313" key="8">
    <source>
        <dbReference type="EMBL" id="CED82107.1"/>
    </source>
</evidence>
<evidence type="ECO:0000256" key="3">
    <source>
        <dbReference type="ARBA" id="ARBA00012787"/>
    </source>
</evidence>
<dbReference type="GO" id="GO:0005634">
    <property type="term" value="C:nucleus"/>
    <property type="evidence" value="ECO:0007669"/>
    <property type="project" value="TreeGrafter"/>
</dbReference>
<reference evidence="8" key="1">
    <citation type="submission" date="2014-08" db="EMBL/GenBank/DDBJ databases">
        <authorList>
            <person name="Sharma Rahul"/>
            <person name="Thines Marco"/>
        </authorList>
    </citation>
    <scope>NUCLEOTIDE SEQUENCE</scope>
</reference>
<evidence type="ECO:0000256" key="6">
    <source>
        <dbReference type="SAM" id="MobiDB-lite"/>
    </source>
</evidence>
<accession>A0A0F7SJ69</accession>
<dbReference type="GO" id="GO:0003723">
    <property type="term" value="F:RNA binding"/>
    <property type="evidence" value="ECO:0007669"/>
    <property type="project" value="InterPro"/>
</dbReference>
<sequence length="406" mass="44244">MPKVNTPSVPLNGLFGVNKPSGPTSMSILESLKKIFRTSPLFIDPNPPNPANKIGRKALKAGPVKMGQGGTLDPLADGVLVVATGRGTKQLARFLDCTKEYRTVGLLGCATDSADSQGAIVGTAPWKHITRQDVENILEKFRGEIYQIPPVYSALKMDGKPLYEYARSNTPLPRPIEPRKVIVHELVLESWDDAATSEDGEGHHFQWPTEVMSAEDKLIFDKSKKLVEDAEKTDAPPSSTDLMSSEPTLTSTDETVSTDPRTVPPTFTLRMTVSGGTYVRSLVNDIGAALGSLAHLVVLTRTRQGEFSLEGDKCIPWSVFEAAAAEEQQKYLEAKARGEVGKGSSTNAKKGKGNGGGNSSTNQEEEEEEAMANSLPVTQKEEKEEKKEPIELQAWEKYLLERFESV</sequence>
<dbReference type="GO" id="GO:0160148">
    <property type="term" value="F:tRNA pseudouridine(55) synthase activity"/>
    <property type="evidence" value="ECO:0007669"/>
    <property type="project" value="UniProtKB-EC"/>
</dbReference>
<dbReference type="AlphaFoldDB" id="A0A0F7SJ69"/>
<protein>
    <recommendedName>
        <fullName evidence="3">tRNA pseudouridine(55) synthase</fullName>
        <ecNumber evidence="3">5.4.99.25</ecNumber>
    </recommendedName>
</protein>
<dbReference type="Gene3D" id="3.30.2350.10">
    <property type="entry name" value="Pseudouridine synthase"/>
    <property type="match status" value="1"/>
</dbReference>
<evidence type="ECO:0000256" key="5">
    <source>
        <dbReference type="ARBA" id="ARBA00023235"/>
    </source>
</evidence>
<dbReference type="InterPro" id="IPR002501">
    <property type="entry name" value="PsdUridine_synth_N"/>
</dbReference>
<comment type="catalytic activity">
    <reaction evidence="1">
        <text>a uridine in mRNA = a pseudouridine in mRNA</text>
        <dbReference type="Rhea" id="RHEA:56644"/>
        <dbReference type="Rhea" id="RHEA-COMP:14658"/>
        <dbReference type="Rhea" id="RHEA-COMP:14659"/>
        <dbReference type="ChEBI" id="CHEBI:65314"/>
        <dbReference type="ChEBI" id="CHEBI:65315"/>
    </reaction>
</comment>
<feature type="region of interest" description="Disordered" evidence="6">
    <location>
        <begin position="336"/>
        <end position="391"/>
    </location>
</feature>
<evidence type="ECO:0000256" key="1">
    <source>
        <dbReference type="ARBA" id="ARBA00001166"/>
    </source>
</evidence>
<dbReference type="HAMAP" id="MF_01080">
    <property type="entry name" value="TruB_bact"/>
    <property type="match status" value="1"/>
</dbReference>
<feature type="region of interest" description="Disordered" evidence="6">
    <location>
        <begin position="229"/>
        <end position="263"/>
    </location>
</feature>
<dbReference type="EC" id="5.4.99.25" evidence="3"/>
<keyword evidence="4" id="KW-0819">tRNA processing</keyword>
<dbReference type="SUPFAM" id="SSF55120">
    <property type="entry name" value="Pseudouridine synthase"/>
    <property type="match status" value="1"/>
</dbReference>
<dbReference type="EMBL" id="LN483124">
    <property type="protein sequence ID" value="CED82107.1"/>
    <property type="molecule type" value="Genomic_DNA"/>
</dbReference>
<evidence type="ECO:0000259" key="7">
    <source>
        <dbReference type="Pfam" id="PF01509"/>
    </source>
</evidence>
<dbReference type="InterPro" id="IPR014780">
    <property type="entry name" value="tRNA_psdUridine_synth_TruB"/>
</dbReference>
<keyword evidence="5" id="KW-0413">Isomerase</keyword>
<feature type="compositionally biased region" description="Basic and acidic residues" evidence="6">
    <location>
        <begin position="379"/>
        <end position="390"/>
    </location>
</feature>
<dbReference type="InterPro" id="IPR020103">
    <property type="entry name" value="PsdUridine_synth_cat_dom_sf"/>
</dbReference>
<comment type="similarity">
    <text evidence="2">Belongs to the pseudouridine synthase TruB family.</text>
</comment>
<dbReference type="PANTHER" id="PTHR13767:SF2">
    <property type="entry name" value="PSEUDOURIDYLATE SYNTHASE TRUB1"/>
    <property type="match status" value="1"/>
</dbReference>
<feature type="domain" description="Pseudouridine synthase II N-terminal" evidence="7">
    <location>
        <begin position="62"/>
        <end position="194"/>
    </location>
</feature>
<organism evidence="8">
    <name type="scientific">Phaffia rhodozyma</name>
    <name type="common">Yeast</name>
    <name type="synonym">Xanthophyllomyces dendrorhous</name>
    <dbReference type="NCBI Taxonomy" id="264483"/>
    <lineage>
        <taxon>Eukaryota</taxon>
        <taxon>Fungi</taxon>
        <taxon>Dikarya</taxon>
        <taxon>Basidiomycota</taxon>
        <taxon>Agaricomycotina</taxon>
        <taxon>Tremellomycetes</taxon>
        <taxon>Cystofilobasidiales</taxon>
        <taxon>Mrakiaceae</taxon>
        <taxon>Phaffia</taxon>
    </lineage>
</organism>